<evidence type="ECO:0000313" key="2">
    <source>
        <dbReference type="EMBL" id="XDK33070.1"/>
    </source>
</evidence>
<dbReference type="EMBL" id="CP162599">
    <property type="protein sequence ID" value="XDK33070.1"/>
    <property type="molecule type" value="Genomic_DNA"/>
</dbReference>
<dbReference type="RefSeq" id="WP_368653757.1">
    <property type="nucleotide sequence ID" value="NZ_CP162599.1"/>
</dbReference>
<sequence length="515" mass="58518">MAESTVRARVIKASVSPNTKQIYEDDFKNSYGDILEPPYNLKELKLIGEYSSILQQCVDAYKTNIIEFGIGPDYNIDINSDDVSEEDKKKAQVEWTRLDEFMRYLNLDESPEKTIGDMIDDREKTGNGYLEIIRNGVGNPVGIEYVDAQYMRVCKKTVPEEIEYTILENGQETKVTRWKRFRRYVQMIDGKKVYFKEFGDPRTMNSSTGVFDENTPENLIATEIYHMKIGSGTYGKPRWIGNIISLYGARKAEELNLTYFTNGRHIPAAITVSNGKLDDESYAKLQDYMKDLSGTDNAHKFLLLEVEGSTQETTMGDDKYTPAKVEIKSLAEILQQDALFLEYDGNSRTKIRSSFRLPPLYTGESQDFSRATADTARRVTEEQVFNPERKALARALNSLFLEPLGLKFVKIAVKSADLRDPIEIARALYPLITAGGVTPNDVRPLLSKILGQKLDTFGDEFNIPLQVLLRQQDSENNSLASLFGIEKSHHKAPKEEDLINLLKDMRDVLEGLQKQ</sequence>
<gene>
    <name evidence="2" type="ORF">AB4Y30_01465</name>
</gene>
<evidence type="ECO:0000256" key="1">
    <source>
        <dbReference type="ARBA" id="ARBA00006799"/>
    </source>
</evidence>
<dbReference type="InterPro" id="IPR006430">
    <property type="entry name" value="Phage_portal_PBSX"/>
</dbReference>
<comment type="similarity">
    <text evidence="1">Belongs to the phage portal family. PBSX subfamily.</text>
</comment>
<name>A0AB39HRG3_9BACI</name>
<dbReference type="PIRSF" id="PIRSF019260">
    <property type="entry name" value="PBSX_XkdE_prd"/>
    <property type="match status" value="1"/>
</dbReference>
<dbReference type="Pfam" id="PF04860">
    <property type="entry name" value="Phage_portal"/>
    <property type="match status" value="1"/>
</dbReference>
<dbReference type="NCBIfam" id="TIGR01540">
    <property type="entry name" value="portal_PBSX"/>
    <property type="match status" value="1"/>
</dbReference>
<accession>A0AB39HRG3</accession>
<reference evidence="2" key="1">
    <citation type="submission" date="2024-07" db="EMBL/GenBank/DDBJ databases">
        <title>Halotolerant mesophilic bacterium Ornithinibacillus sp. 4-3, sp. nov., isolated from soil.</title>
        <authorList>
            <person name="Sidarenka A.V."/>
            <person name="Guliayeva D.E."/>
            <person name="Leanovich S.I."/>
            <person name="Hileuskaya K.S."/>
            <person name="Akhremchuk A.E."/>
            <person name="Sikolenko M.A."/>
            <person name="Valentovich L.N."/>
        </authorList>
    </citation>
    <scope>NUCLEOTIDE SEQUENCE</scope>
    <source>
        <strain evidence="2">4-3</strain>
    </source>
</reference>
<dbReference type="InterPro" id="IPR006944">
    <property type="entry name" value="Phage/GTA_portal"/>
</dbReference>
<dbReference type="AlphaFoldDB" id="A0AB39HRG3"/>
<protein>
    <submittedName>
        <fullName evidence="2">Phage portal protein</fullName>
    </submittedName>
</protein>
<dbReference type="InterPro" id="IPR016753">
    <property type="entry name" value="PBSX_Firmicutes"/>
</dbReference>
<organism evidence="2">
    <name type="scientific">Ornithinibacillus sp. 4-3</name>
    <dbReference type="NCBI Taxonomy" id="3231488"/>
    <lineage>
        <taxon>Bacteria</taxon>
        <taxon>Bacillati</taxon>
        <taxon>Bacillota</taxon>
        <taxon>Bacilli</taxon>
        <taxon>Bacillales</taxon>
        <taxon>Bacillaceae</taxon>
        <taxon>Ornithinibacillus</taxon>
    </lineage>
</organism>
<proteinExistence type="inferred from homology"/>